<dbReference type="GO" id="GO:0006508">
    <property type="term" value="P:proteolysis"/>
    <property type="evidence" value="ECO:0007669"/>
    <property type="project" value="UniProtKB-KW"/>
</dbReference>
<sequence>MLAMIQSAALIGIDALPVTVEIDVTNGLPSFTTVGLPDGSVRESKDRVKSAIRNSGYPFPNRKITINLAPADLKKEGSAFDLPIAIGLLVAADLVAPQAIEQLCAVGELSLDGSLRAVPGVLSIAMAAKAAGQKLVIPLANADEAALVDEVPIIAVQTLPELVEILTGLQEPPPITAPPDNQADDNYPVDFADIRGQDHVKRALEIAASGMHNVLMHGPPGSGKTMLARALPSILGDWTLAERLETSRIYSVCGLKNGCPLIPQRPFRAPHHTISNAGLIGGGTTPRPGEVSLAHNGVLFLDEVPEFSRHVLEVLRQPLEDGMVTIARAHGSISFPSRFMLVAAMNPCPCGYLGDERNQCRCTDQQIQRYQSRLSGPLLDRIDIRLEVAALDYRQLRARGSAETSQAVRQRVNETRRIQQRRFSGQGIHCNGQMDARAIERFCAIDQESSRLLERSMTRLRLTARSCHRILKIARTIADMEVSDRIGFPHLAEAIGYRHLHES</sequence>
<dbReference type="InterPro" id="IPR020568">
    <property type="entry name" value="Ribosomal_Su5_D2-typ_SF"/>
</dbReference>
<keyword evidence="3" id="KW-0067">ATP-binding</keyword>
<evidence type="ECO:0000256" key="3">
    <source>
        <dbReference type="ARBA" id="ARBA00022840"/>
    </source>
</evidence>
<evidence type="ECO:0000313" key="5">
    <source>
        <dbReference type="EMBL" id="BDD87233.1"/>
    </source>
</evidence>
<keyword evidence="2" id="KW-0547">Nucleotide-binding</keyword>
<dbReference type="GO" id="GO:0008233">
    <property type="term" value="F:peptidase activity"/>
    <property type="evidence" value="ECO:0007669"/>
    <property type="project" value="UniProtKB-KW"/>
</dbReference>
<reference evidence="5 6" key="1">
    <citation type="submission" date="2022-01" db="EMBL/GenBank/DDBJ databases">
        <title>Desulfofustis limnae sp. nov., a novel mesophilic sulfate-reducing bacterium isolated from marsh soil.</title>
        <authorList>
            <person name="Watanabe M."/>
            <person name="Takahashi A."/>
            <person name="Kojima H."/>
            <person name="Fukui M."/>
        </authorList>
    </citation>
    <scope>NUCLEOTIDE SEQUENCE [LARGE SCALE GENOMIC DNA]</scope>
    <source>
        <strain evidence="5 6">PPLL</strain>
    </source>
</reference>
<dbReference type="Gene3D" id="3.40.50.300">
    <property type="entry name" value="P-loop containing nucleotide triphosphate hydrolases"/>
    <property type="match status" value="1"/>
</dbReference>
<dbReference type="InterPro" id="IPR027417">
    <property type="entry name" value="P-loop_NTPase"/>
</dbReference>
<dbReference type="SMART" id="SM00382">
    <property type="entry name" value="AAA"/>
    <property type="match status" value="1"/>
</dbReference>
<dbReference type="PANTHER" id="PTHR32039:SF7">
    <property type="entry name" value="COMPETENCE PROTEIN COMM"/>
    <property type="match status" value="1"/>
</dbReference>
<dbReference type="Pfam" id="PF01078">
    <property type="entry name" value="Mg_chelatase"/>
    <property type="match status" value="1"/>
</dbReference>
<dbReference type="CDD" id="cd00009">
    <property type="entry name" value="AAA"/>
    <property type="match status" value="1"/>
</dbReference>
<dbReference type="NCBIfam" id="TIGR00368">
    <property type="entry name" value="YifB family Mg chelatase-like AAA ATPase"/>
    <property type="match status" value="1"/>
</dbReference>
<keyword evidence="6" id="KW-1185">Reference proteome</keyword>
<dbReference type="InterPro" id="IPR003593">
    <property type="entry name" value="AAA+_ATPase"/>
</dbReference>
<gene>
    <name evidence="5" type="primary">comM</name>
    <name evidence="5" type="ORF">DPPLL_15980</name>
</gene>
<dbReference type="PRINTS" id="PR01657">
    <property type="entry name" value="MCMFAMILY"/>
</dbReference>
<dbReference type="Proteomes" id="UP000830055">
    <property type="component" value="Chromosome"/>
</dbReference>
<dbReference type="Gene3D" id="3.30.230.10">
    <property type="match status" value="1"/>
</dbReference>
<dbReference type="SUPFAM" id="SSF52540">
    <property type="entry name" value="P-loop containing nucleoside triphosphate hydrolases"/>
    <property type="match status" value="1"/>
</dbReference>
<feature type="domain" description="AAA+ ATPase" evidence="4">
    <location>
        <begin position="210"/>
        <end position="392"/>
    </location>
</feature>
<keyword evidence="5" id="KW-0378">Hydrolase</keyword>
<accession>A0ABM7W8K6</accession>
<dbReference type="InterPro" id="IPR045006">
    <property type="entry name" value="CHLI-like"/>
</dbReference>
<dbReference type="EMBL" id="AP025516">
    <property type="protein sequence ID" value="BDD87233.1"/>
    <property type="molecule type" value="Genomic_DNA"/>
</dbReference>
<evidence type="ECO:0000256" key="1">
    <source>
        <dbReference type="ARBA" id="ARBA00006354"/>
    </source>
</evidence>
<dbReference type="InterPro" id="IPR014721">
    <property type="entry name" value="Ribsml_uS5_D2-typ_fold_subgr"/>
</dbReference>
<dbReference type="RefSeq" id="WP_284154269.1">
    <property type="nucleotide sequence ID" value="NZ_AP025516.1"/>
</dbReference>
<dbReference type="InterPro" id="IPR000523">
    <property type="entry name" value="Mg_chelatse_chII-like_cat_dom"/>
</dbReference>
<protein>
    <submittedName>
        <fullName evidence="5">ATP-dependent protease</fullName>
    </submittedName>
</protein>
<evidence type="ECO:0000313" key="6">
    <source>
        <dbReference type="Proteomes" id="UP000830055"/>
    </source>
</evidence>
<dbReference type="InterPro" id="IPR001208">
    <property type="entry name" value="MCM_dom"/>
</dbReference>
<dbReference type="InterPro" id="IPR025158">
    <property type="entry name" value="Mg_chelat-rel_C"/>
</dbReference>
<evidence type="ECO:0000259" key="4">
    <source>
        <dbReference type="SMART" id="SM00382"/>
    </source>
</evidence>
<dbReference type="Pfam" id="PF13335">
    <property type="entry name" value="Mg_chelatase_C"/>
    <property type="match status" value="1"/>
</dbReference>
<evidence type="ECO:0000256" key="2">
    <source>
        <dbReference type="ARBA" id="ARBA00022741"/>
    </source>
</evidence>
<dbReference type="SUPFAM" id="SSF54211">
    <property type="entry name" value="Ribosomal protein S5 domain 2-like"/>
    <property type="match status" value="1"/>
</dbReference>
<dbReference type="Pfam" id="PF13541">
    <property type="entry name" value="ChlI"/>
    <property type="match status" value="1"/>
</dbReference>
<proteinExistence type="inferred from homology"/>
<comment type="similarity">
    <text evidence="1">Belongs to the Mg-chelatase subunits D/I family. ComM subfamily.</text>
</comment>
<dbReference type="InterPro" id="IPR004482">
    <property type="entry name" value="Mg_chelat-rel"/>
</dbReference>
<name>A0ABM7W8K6_9BACT</name>
<organism evidence="5 6">
    <name type="scientific">Desulfofustis limnaeus</name>
    <dbReference type="NCBI Taxonomy" id="2740163"/>
    <lineage>
        <taxon>Bacteria</taxon>
        <taxon>Pseudomonadati</taxon>
        <taxon>Thermodesulfobacteriota</taxon>
        <taxon>Desulfobulbia</taxon>
        <taxon>Desulfobulbales</taxon>
        <taxon>Desulfocapsaceae</taxon>
        <taxon>Desulfofustis</taxon>
    </lineage>
</organism>
<keyword evidence="5" id="KW-0645">Protease</keyword>
<dbReference type="PANTHER" id="PTHR32039">
    <property type="entry name" value="MAGNESIUM-CHELATASE SUBUNIT CHLI"/>
    <property type="match status" value="1"/>
</dbReference>